<evidence type="ECO:0000256" key="1">
    <source>
        <dbReference type="SAM" id="Phobius"/>
    </source>
</evidence>
<evidence type="ECO:0000313" key="3">
    <source>
        <dbReference type="Proteomes" id="UP000589716"/>
    </source>
</evidence>
<comment type="caution">
    <text evidence="2">The sequence shown here is derived from an EMBL/GenBank/DDBJ whole genome shotgun (WGS) entry which is preliminary data.</text>
</comment>
<dbReference type="EMBL" id="JACCKX010000001">
    <property type="protein sequence ID" value="NZA02585.1"/>
    <property type="molecule type" value="Genomic_DNA"/>
</dbReference>
<reference evidence="2 3" key="1">
    <citation type="submission" date="2020-07" db="EMBL/GenBank/DDBJ databases">
        <authorList>
            <person name="Maaloum M."/>
        </authorList>
    </citation>
    <scope>NUCLEOTIDE SEQUENCE [LARGE SCALE GENOMIC DNA]</scope>
    <source>
        <strain evidence="2 3">GCS-AN-3</strain>
    </source>
</reference>
<keyword evidence="3" id="KW-1185">Reference proteome</keyword>
<protein>
    <submittedName>
        <fullName evidence="2">LPXTG cell wall anchor domain-containing protein</fullName>
    </submittedName>
</protein>
<evidence type="ECO:0000313" key="2">
    <source>
        <dbReference type="EMBL" id="NZA02585.1"/>
    </source>
</evidence>
<feature type="transmembrane region" description="Helical" evidence="1">
    <location>
        <begin position="6"/>
        <end position="27"/>
    </location>
</feature>
<dbReference type="NCBIfam" id="TIGR01167">
    <property type="entry name" value="LPXTG_anchor"/>
    <property type="match status" value="1"/>
</dbReference>
<proteinExistence type="predicted"/>
<dbReference type="Proteomes" id="UP000589716">
    <property type="component" value="Unassembled WGS sequence"/>
</dbReference>
<sequence>MMTGASAALWAALGGLVGVLIALAWVFGGLRRRPSRL</sequence>
<name>A0A853ITU8_9BURK</name>
<keyword evidence="1" id="KW-0472">Membrane</keyword>
<dbReference type="AlphaFoldDB" id="A0A853ITU8"/>
<keyword evidence="1" id="KW-1133">Transmembrane helix</keyword>
<organism evidence="2 3">
    <name type="scientific">Ottowia beijingensis</name>
    <dbReference type="NCBI Taxonomy" id="1207057"/>
    <lineage>
        <taxon>Bacteria</taxon>
        <taxon>Pseudomonadati</taxon>
        <taxon>Pseudomonadota</taxon>
        <taxon>Betaproteobacteria</taxon>
        <taxon>Burkholderiales</taxon>
        <taxon>Comamonadaceae</taxon>
        <taxon>Ottowia</taxon>
    </lineage>
</organism>
<dbReference type="RefSeq" id="WP_180550907.1">
    <property type="nucleotide sequence ID" value="NZ_JACCKX010000001.1"/>
</dbReference>
<accession>A0A853ITU8</accession>
<gene>
    <name evidence="2" type="ORF">H0I39_13880</name>
</gene>
<keyword evidence="1" id="KW-0812">Transmembrane</keyword>